<dbReference type="PANTHER" id="PTHR12374:SF20">
    <property type="entry name" value="TRANSCRIPTIONAL ADAPTER 2-ALPHA"/>
    <property type="match status" value="1"/>
</dbReference>
<feature type="domain" description="SWIRM" evidence="1">
    <location>
        <begin position="75"/>
        <end position="161"/>
    </location>
</feature>
<dbReference type="EMBL" id="MBFS01001007">
    <property type="protein sequence ID" value="PVV01523.1"/>
    <property type="molecule type" value="Genomic_DNA"/>
</dbReference>
<reference evidence="2 3" key="1">
    <citation type="journal article" date="2018" name="MBio">
        <title>Comparative Genomics Reveals the Core Gene Toolbox for the Fungus-Insect Symbiosis.</title>
        <authorList>
            <person name="Wang Y."/>
            <person name="Stata M."/>
            <person name="Wang W."/>
            <person name="Stajich J.E."/>
            <person name="White M.M."/>
            <person name="Moncalvo J.M."/>
        </authorList>
    </citation>
    <scope>NUCLEOTIDE SEQUENCE [LARGE SCALE GENOMIC DNA]</scope>
    <source>
        <strain evidence="2 3">SC-DP-2</strain>
    </source>
</reference>
<dbReference type="Gene3D" id="1.10.10.10">
    <property type="entry name" value="Winged helix-like DNA-binding domain superfamily/Winged helix DNA-binding domain"/>
    <property type="match status" value="1"/>
</dbReference>
<dbReference type="GO" id="GO:0006357">
    <property type="term" value="P:regulation of transcription by RNA polymerase II"/>
    <property type="evidence" value="ECO:0007669"/>
    <property type="project" value="TreeGrafter"/>
</dbReference>
<dbReference type="PANTHER" id="PTHR12374">
    <property type="entry name" value="TRANSCRIPTIONAL ADAPTOR 2 ADA2 -RELATED"/>
    <property type="match status" value="1"/>
</dbReference>
<proteinExistence type="predicted"/>
<organism evidence="2 3">
    <name type="scientific">Smittium megazygosporum</name>
    <dbReference type="NCBI Taxonomy" id="133381"/>
    <lineage>
        <taxon>Eukaryota</taxon>
        <taxon>Fungi</taxon>
        <taxon>Fungi incertae sedis</taxon>
        <taxon>Zoopagomycota</taxon>
        <taxon>Kickxellomycotina</taxon>
        <taxon>Harpellomycetes</taxon>
        <taxon>Harpellales</taxon>
        <taxon>Legeriomycetaceae</taxon>
        <taxon>Smittium</taxon>
    </lineage>
</organism>
<dbReference type="GO" id="GO:0005634">
    <property type="term" value="C:nucleus"/>
    <property type="evidence" value="ECO:0007669"/>
    <property type="project" value="TreeGrafter"/>
</dbReference>
<dbReference type="InterPro" id="IPR036388">
    <property type="entry name" value="WH-like_DNA-bd_sf"/>
</dbReference>
<dbReference type="Proteomes" id="UP000245609">
    <property type="component" value="Unassembled WGS sequence"/>
</dbReference>
<sequence>ESVLASRISQLKEWRKNGISTVADGMIYELEKVSRQNRSRTTSSKDCIQNLEKIQKLAFSFSQRRVSSEVLAQNKPVLKKSKANSISFLDGAQLLSTKELELCKRLSVSPSSYIIVKDVMLSEYIKHGKLEREKTYQLFENVDPIKIDNIYDFFSNAGWIA</sequence>
<dbReference type="InterPro" id="IPR007526">
    <property type="entry name" value="SWIRM"/>
</dbReference>
<dbReference type="AlphaFoldDB" id="A0A2T9ZA97"/>
<name>A0A2T9ZA97_9FUNG</name>
<evidence type="ECO:0000313" key="2">
    <source>
        <dbReference type="EMBL" id="PVV01523.1"/>
    </source>
</evidence>
<dbReference type="InterPro" id="IPR009057">
    <property type="entry name" value="Homeodomain-like_sf"/>
</dbReference>
<dbReference type="PROSITE" id="PS50934">
    <property type="entry name" value="SWIRM"/>
    <property type="match status" value="1"/>
</dbReference>
<dbReference type="SUPFAM" id="SSF46689">
    <property type="entry name" value="Homeodomain-like"/>
    <property type="match status" value="1"/>
</dbReference>
<evidence type="ECO:0000259" key="1">
    <source>
        <dbReference type="PROSITE" id="PS50934"/>
    </source>
</evidence>
<comment type="caution">
    <text evidence="2">The sequence shown here is derived from an EMBL/GenBank/DDBJ whole genome shotgun (WGS) entry which is preliminary data.</text>
</comment>
<dbReference type="GO" id="GO:0006338">
    <property type="term" value="P:chromatin remodeling"/>
    <property type="evidence" value="ECO:0007669"/>
    <property type="project" value="TreeGrafter"/>
</dbReference>
<accession>A0A2T9ZA97</accession>
<protein>
    <recommendedName>
        <fullName evidence="1">SWIRM domain-containing protein</fullName>
    </recommendedName>
</protein>
<dbReference type="GO" id="GO:0003682">
    <property type="term" value="F:chromatin binding"/>
    <property type="evidence" value="ECO:0007669"/>
    <property type="project" value="TreeGrafter"/>
</dbReference>
<evidence type="ECO:0000313" key="3">
    <source>
        <dbReference type="Proteomes" id="UP000245609"/>
    </source>
</evidence>
<keyword evidence="3" id="KW-1185">Reference proteome</keyword>
<feature type="non-terminal residue" evidence="2">
    <location>
        <position position="1"/>
    </location>
</feature>
<dbReference type="Pfam" id="PF04433">
    <property type="entry name" value="SWIRM"/>
    <property type="match status" value="1"/>
</dbReference>
<gene>
    <name evidence="2" type="ORF">BB560_004052</name>
</gene>
<dbReference type="OrthoDB" id="270417at2759"/>
<dbReference type="STRING" id="133381.A0A2T9ZA97"/>
<dbReference type="FunFam" id="1.10.10.10:FF:000087">
    <property type="entry name" value="Transcriptional adapter 2"/>
    <property type="match status" value="1"/>
</dbReference>
<dbReference type="GO" id="GO:0003713">
    <property type="term" value="F:transcription coactivator activity"/>
    <property type="evidence" value="ECO:0007669"/>
    <property type="project" value="TreeGrafter"/>
</dbReference>